<evidence type="ECO:0000256" key="4">
    <source>
        <dbReference type="ARBA" id="ARBA00023136"/>
    </source>
</evidence>
<keyword evidence="3 5" id="KW-1133">Transmembrane helix</keyword>
<protein>
    <submittedName>
        <fullName evidence="6">Uncharacterized protein</fullName>
    </submittedName>
</protein>
<evidence type="ECO:0000256" key="1">
    <source>
        <dbReference type="ARBA" id="ARBA00004141"/>
    </source>
</evidence>
<sequence length="151" mass="17234">MGSVANDAATAAEGVSTTATAAIHDADDKMKEEAQRLTSQLFQYYTVGLWGYCMKREGSEIQCSRPNKTFVFDFSTIFGSLMTDVRRLMPTVDWQRISDYHRLARTIVWLYIAAIVTNVLTALAACRKAYYLKGGRLLRPQWARPFFMRWS</sequence>
<dbReference type="Proteomes" id="UP000186955">
    <property type="component" value="Unassembled WGS sequence"/>
</dbReference>
<comment type="subcellular location">
    <subcellularLocation>
        <location evidence="1">Membrane</location>
        <topology evidence="1">Multi-pass membrane protein</topology>
    </subcellularLocation>
</comment>
<comment type="caution">
    <text evidence="6">The sequence shown here is derived from an EMBL/GenBank/DDBJ whole genome shotgun (WGS) entry which is preliminary data.</text>
</comment>
<keyword evidence="4 5" id="KW-0472">Membrane</keyword>
<evidence type="ECO:0000256" key="3">
    <source>
        <dbReference type="ARBA" id="ARBA00022989"/>
    </source>
</evidence>
<dbReference type="EMBL" id="MNBE01000437">
    <property type="protein sequence ID" value="OKP09887.1"/>
    <property type="molecule type" value="Genomic_DNA"/>
</dbReference>
<keyword evidence="7" id="KW-1185">Reference proteome</keyword>
<name>A0A1Q5UBP4_9EURO</name>
<accession>A0A1Q5UBP4</accession>
<proteinExistence type="predicted"/>
<dbReference type="InterPro" id="IPR009571">
    <property type="entry name" value="SUR7/Rim9-like_fungi"/>
</dbReference>
<keyword evidence="2 5" id="KW-0812">Transmembrane</keyword>
<evidence type="ECO:0000313" key="7">
    <source>
        <dbReference type="Proteomes" id="UP000186955"/>
    </source>
</evidence>
<dbReference type="Pfam" id="PF06687">
    <property type="entry name" value="SUR7"/>
    <property type="match status" value="1"/>
</dbReference>
<dbReference type="AlphaFoldDB" id="A0A1Q5UBP4"/>
<reference evidence="6 7" key="1">
    <citation type="submission" date="2016-10" db="EMBL/GenBank/DDBJ databases">
        <title>Genome sequence of the ascomycete fungus Penicillium subrubescens.</title>
        <authorList>
            <person name="De Vries R.P."/>
            <person name="Peng M."/>
            <person name="Dilokpimol A."/>
            <person name="Hilden K."/>
            <person name="Makela M.R."/>
            <person name="Grigoriev I."/>
            <person name="Riley R."/>
            <person name="Granchi Z."/>
        </authorList>
    </citation>
    <scope>NUCLEOTIDE SEQUENCE [LARGE SCALE GENOMIC DNA]</scope>
    <source>
        <strain evidence="6 7">CBS 132785</strain>
    </source>
</reference>
<evidence type="ECO:0000256" key="5">
    <source>
        <dbReference type="SAM" id="Phobius"/>
    </source>
</evidence>
<dbReference type="GO" id="GO:0005886">
    <property type="term" value="C:plasma membrane"/>
    <property type="evidence" value="ECO:0007669"/>
    <property type="project" value="InterPro"/>
</dbReference>
<organism evidence="6 7">
    <name type="scientific">Penicillium subrubescens</name>
    <dbReference type="NCBI Taxonomy" id="1316194"/>
    <lineage>
        <taxon>Eukaryota</taxon>
        <taxon>Fungi</taxon>
        <taxon>Dikarya</taxon>
        <taxon>Ascomycota</taxon>
        <taxon>Pezizomycotina</taxon>
        <taxon>Eurotiomycetes</taxon>
        <taxon>Eurotiomycetidae</taxon>
        <taxon>Eurotiales</taxon>
        <taxon>Aspergillaceae</taxon>
        <taxon>Penicillium</taxon>
    </lineage>
</organism>
<feature type="transmembrane region" description="Helical" evidence="5">
    <location>
        <begin position="108"/>
        <end position="126"/>
    </location>
</feature>
<evidence type="ECO:0000256" key="2">
    <source>
        <dbReference type="ARBA" id="ARBA00022692"/>
    </source>
</evidence>
<evidence type="ECO:0000313" key="6">
    <source>
        <dbReference type="EMBL" id="OKP09887.1"/>
    </source>
</evidence>
<dbReference type="PROSITE" id="PS01346">
    <property type="entry name" value="CLAUDIN"/>
    <property type="match status" value="1"/>
</dbReference>
<gene>
    <name evidence="6" type="ORF">PENSUB_4718</name>
</gene>
<dbReference type="InterPro" id="IPR017974">
    <property type="entry name" value="Claudin_CS"/>
</dbReference>